<proteinExistence type="predicted"/>
<gene>
    <name evidence="1" type="ORF">DYE49_02880</name>
</gene>
<dbReference type="SUPFAM" id="SSF141000">
    <property type="entry name" value="Glu-tRNAGln amidotransferase C subunit"/>
    <property type="match status" value="1"/>
</dbReference>
<dbReference type="InterPro" id="IPR036113">
    <property type="entry name" value="Asp/Glu-ADT_sf_sub_c"/>
</dbReference>
<reference evidence="1 2" key="1">
    <citation type="submission" date="2018-08" db="EMBL/GenBank/DDBJ databases">
        <title>The first complete genome of Treponema rectale (CHPAT), a commensal spirochete of the bovine rectum.</title>
        <authorList>
            <person name="Staton G.J."/>
            <person name="Clegg S.R."/>
            <person name="Carter S.D."/>
            <person name="Radford A.D."/>
            <person name="Darby A."/>
            <person name="Hall N."/>
            <person name="Birtles R.J."/>
            <person name="Evans N.J."/>
        </authorList>
    </citation>
    <scope>NUCLEOTIDE SEQUENCE [LARGE SCALE GENOMIC DNA]</scope>
    <source>
        <strain evidence="1 2">CHPA</strain>
    </source>
</reference>
<evidence type="ECO:0000313" key="1">
    <source>
        <dbReference type="EMBL" id="QOS39454.1"/>
    </source>
</evidence>
<accession>A0A7M1XIM7</accession>
<organism evidence="1 2">
    <name type="scientific">Treponema rectale</name>
    <dbReference type="NCBI Taxonomy" id="744512"/>
    <lineage>
        <taxon>Bacteria</taxon>
        <taxon>Pseudomonadati</taxon>
        <taxon>Spirochaetota</taxon>
        <taxon>Spirochaetia</taxon>
        <taxon>Spirochaetales</taxon>
        <taxon>Treponemataceae</taxon>
        <taxon>Treponema</taxon>
    </lineage>
</organism>
<dbReference type="EMBL" id="CP031517">
    <property type="protein sequence ID" value="QOS39454.1"/>
    <property type="molecule type" value="Genomic_DNA"/>
</dbReference>
<sequence>MIKVTKEVIDFCAENLLFKLNPGQTDLIYEEFSTIMAQIDFLKGIPGVDDADPMTFPYSEHQKFLRKDKPVKPIKAEVELSNSNTRIGNQIKLPKVVGNKNDEIDE</sequence>
<protein>
    <recommendedName>
        <fullName evidence="3">Aspartyl/glutamyl-tRNA(Asn/Gln) amidotransferase subunit C</fullName>
    </recommendedName>
</protein>
<dbReference type="GO" id="GO:0006450">
    <property type="term" value="P:regulation of translational fidelity"/>
    <property type="evidence" value="ECO:0007669"/>
    <property type="project" value="InterPro"/>
</dbReference>
<name>A0A7M1XIM7_9SPIR</name>
<dbReference type="AlphaFoldDB" id="A0A7M1XIM7"/>
<dbReference type="KEGG" id="trc:DYE49_02880"/>
<evidence type="ECO:0000313" key="2">
    <source>
        <dbReference type="Proteomes" id="UP000593591"/>
    </source>
</evidence>
<evidence type="ECO:0008006" key="3">
    <source>
        <dbReference type="Google" id="ProtNLM"/>
    </source>
</evidence>
<dbReference type="Proteomes" id="UP000593591">
    <property type="component" value="Chromosome"/>
</dbReference>